<dbReference type="AlphaFoldDB" id="A0A162RM13"/>
<dbReference type="Gene3D" id="3.40.50.150">
    <property type="entry name" value="Vaccinia Virus protein VP39"/>
    <property type="match status" value="1"/>
</dbReference>
<dbReference type="GO" id="GO:0032991">
    <property type="term" value="C:protein-containing complex"/>
    <property type="evidence" value="ECO:0007669"/>
    <property type="project" value="TreeGrafter"/>
</dbReference>
<dbReference type="Pfam" id="PF10294">
    <property type="entry name" value="Methyltransf_16"/>
    <property type="match status" value="1"/>
</dbReference>
<accession>A0A162RM13</accession>
<gene>
    <name evidence="2" type="ORF">MUCCIDRAFT_107790</name>
</gene>
<protein>
    <submittedName>
        <fullName evidence="2">Uncharacterized protein</fullName>
    </submittedName>
</protein>
<name>A0A162RM13_MUCCL</name>
<feature type="compositionally biased region" description="Low complexity" evidence="1">
    <location>
        <begin position="81"/>
        <end position="94"/>
    </location>
</feature>
<dbReference type="CDD" id="cd02440">
    <property type="entry name" value="AdoMet_MTases"/>
    <property type="match status" value="1"/>
</dbReference>
<dbReference type="PANTHER" id="PTHR14614">
    <property type="entry name" value="HEPATOCELLULAR CARCINOMA-ASSOCIATED ANTIGEN"/>
    <property type="match status" value="1"/>
</dbReference>
<feature type="region of interest" description="Disordered" evidence="1">
    <location>
        <begin position="65"/>
        <end position="101"/>
    </location>
</feature>
<dbReference type="InterPro" id="IPR029063">
    <property type="entry name" value="SAM-dependent_MTases_sf"/>
</dbReference>
<dbReference type="STRING" id="747725.A0A162RM13"/>
<dbReference type="SUPFAM" id="SSF53335">
    <property type="entry name" value="S-adenosyl-L-methionine-dependent methyltransferases"/>
    <property type="match status" value="1"/>
</dbReference>
<dbReference type="EMBL" id="AMYB01000002">
    <property type="protein sequence ID" value="OAD07189.1"/>
    <property type="molecule type" value="Genomic_DNA"/>
</dbReference>
<dbReference type="GO" id="GO:0005829">
    <property type="term" value="C:cytosol"/>
    <property type="evidence" value="ECO:0007669"/>
    <property type="project" value="TreeGrafter"/>
</dbReference>
<evidence type="ECO:0000313" key="3">
    <source>
        <dbReference type="Proteomes" id="UP000077051"/>
    </source>
</evidence>
<sequence>MIAHDRDFEIGNLPEGLNVTASKGAPDYLKTSSLELKQDIGQFGLAGKIWQSAYTLQALFSPDTRSMIEPSNPIPETYYRSSNTSTADSSNSDAPLDGNGKDHATKPFRILELGAGTGYVGIALAQQLRRPVQLYITDLEQVVPLIQENVNMHYTNNDDNAAEIIVDRLHWGNHEDAKRLVDQGRFDLVIVSDCVYFPELFGMLLDTLLDVCDASTQVVIGYKCRSLEKEVGFWQDYFGRYFEYEPVRKLEFSREEDESSGKMVEKQEIGDFLGAEDQLFVFVGRKRPGNQVKTADDTFTTLLFCSMGI</sequence>
<evidence type="ECO:0000256" key="1">
    <source>
        <dbReference type="SAM" id="MobiDB-lite"/>
    </source>
</evidence>
<comment type="caution">
    <text evidence="2">The sequence shown here is derived from an EMBL/GenBank/DDBJ whole genome shotgun (WGS) entry which is preliminary data.</text>
</comment>
<dbReference type="PANTHER" id="PTHR14614:SF161">
    <property type="match status" value="1"/>
</dbReference>
<keyword evidence="3" id="KW-1185">Reference proteome</keyword>
<organism evidence="2 3">
    <name type="scientific">Mucor lusitanicus CBS 277.49</name>
    <dbReference type="NCBI Taxonomy" id="747725"/>
    <lineage>
        <taxon>Eukaryota</taxon>
        <taxon>Fungi</taxon>
        <taxon>Fungi incertae sedis</taxon>
        <taxon>Mucoromycota</taxon>
        <taxon>Mucoromycotina</taxon>
        <taxon>Mucoromycetes</taxon>
        <taxon>Mucorales</taxon>
        <taxon>Mucorineae</taxon>
        <taxon>Mucoraceae</taxon>
        <taxon>Mucor</taxon>
    </lineage>
</organism>
<reference evidence="2 3" key="1">
    <citation type="submission" date="2015-06" db="EMBL/GenBank/DDBJ databases">
        <title>Expansion of signal transduction pathways in fungi by whole-genome duplication.</title>
        <authorList>
            <consortium name="DOE Joint Genome Institute"/>
            <person name="Corrochano L.M."/>
            <person name="Kuo A."/>
            <person name="Marcet-Houben M."/>
            <person name="Polaino S."/>
            <person name="Salamov A."/>
            <person name="Villalobos J.M."/>
            <person name="Alvarez M.I."/>
            <person name="Avalos J."/>
            <person name="Benito E.P."/>
            <person name="Benoit I."/>
            <person name="Burger G."/>
            <person name="Camino L.P."/>
            <person name="Canovas D."/>
            <person name="Cerda-Olmedo E."/>
            <person name="Cheng J.-F."/>
            <person name="Dominguez A."/>
            <person name="Elias M."/>
            <person name="Eslava A.P."/>
            <person name="Glaser F."/>
            <person name="Grimwood J."/>
            <person name="Gutierrez G."/>
            <person name="Heitman J."/>
            <person name="Henrissat B."/>
            <person name="Iturriaga E.A."/>
            <person name="Lang B.F."/>
            <person name="Lavin J.L."/>
            <person name="Lee S."/>
            <person name="Li W."/>
            <person name="Lindquist E."/>
            <person name="Lopez-Garcia S."/>
            <person name="Luque E.M."/>
            <person name="Marcos A.T."/>
            <person name="Martin J."/>
            <person name="Mccluskey K."/>
            <person name="Medina H.R."/>
            <person name="Miralles-Duran A."/>
            <person name="Miyazaki A."/>
            <person name="Munoz-Torres E."/>
            <person name="Oguiza J.A."/>
            <person name="Ohm R."/>
            <person name="Olmedo M."/>
            <person name="Orejas M."/>
            <person name="Ortiz-Castellanos L."/>
            <person name="Pisabarro A.G."/>
            <person name="Rodriguez-Romero J."/>
            <person name="Ruiz-Herrera J."/>
            <person name="Ruiz-Vazquez R."/>
            <person name="Sanz C."/>
            <person name="Schackwitz W."/>
            <person name="Schmutz J."/>
            <person name="Shahriari M."/>
            <person name="Shelest E."/>
            <person name="Silva-Franco F."/>
            <person name="Soanes D."/>
            <person name="Syed K."/>
            <person name="Tagua V.G."/>
            <person name="Talbot N.J."/>
            <person name="Thon M."/>
            <person name="De Vries R.P."/>
            <person name="Wiebenga A."/>
            <person name="Yadav J.S."/>
            <person name="Braun E.L."/>
            <person name="Baker S."/>
            <person name="Garre V."/>
            <person name="Horwitz B."/>
            <person name="Torres-Martinez S."/>
            <person name="Idnurm A."/>
            <person name="Herrera-Estrella A."/>
            <person name="Gabaldon T."/>
            <person name="Grigoriev I.V."/>
        </authorList>
    </citation>
    <scope>NUCLEOTIDE SEQUENCE [LARGE SCALE GENOMIC DNA]</scope>
    <source>
        <strain evidence="2 3">CBS 277.49</strain>
    </source>
</reference>
<dbReference type="OrthoDB" id="413520at2759"/>
<proteinExistence type="predicted"/>
<evidence type="ECO:0000313" key="2">
    <source>
        <dbReference type="EMBL" id="OAD07189.1"/>
    </source>
</evidence>
<dbReference type="Proteomes" id="UP000077051">
    <property type="component" value="Unassembled WGS sequence"/>
</dbReference>
<dbReference type="InterPro" id="IPR019410">
    <property type="entry name" value="Methyltransf_16"/>
</dbReference>
<dbReference type="VEuPathDB" id="FungiDB:MUCCIDRAFT_107790"/>